<name>A0A9P9EGJ8_9HYPO</name>
<dbReference type="OrthoDB" id="3260716at2759"/>
<proteinExistence type="predicted"/>
<feature type="compositionally biased region" description="Basic and acidic residues" evidence="1">
    <location>
        <begin position="38"/>
        <end position="48"/>
    </location>
</feature>
<sequence length="164" mass="17121">MSVNADSTTPAMGEFSSKVPPSEPLTTKGHAPGVKVGNDLKPEFHMETHPPGTAPKDRSFEPQPSGDPSEQASNPDILGGTGATSADVHKGLGHPGEGQTSQELHGGKRKRAGAGLEGVGASSSDPIKEQGLDDDHDTEDHRDWTVAEERNPVTAEELASELNT</sequence>
<comment type="caution">
    <text evidence="2">The sequence shown here is derived from an EMBL/GenBank/DDBJ whole genome shotgun (WGS) entry which is preliminary data.</text>
</comment>
<feature type="compositionally biased region" description="Polar residues" evidence="1">
    <location>
        <begin position="1"/>
        <end position="10"/>
    </location>
</feature>
<organism evidence="2 3">
    <name type="scientific">Dactylonectria estremocensis</name>
    <dbReference type="NCBI Taxonomy" id="1079267"/>
    <lineage>
        <taxon>Eukaryota</taxon>
        <taxon>Fungi</taxon>
        <taxon>Dikarya</taxon>
        <taxon>Ascomycota</taxon>
        <taxon>Pezizomycotina</taxon>
        <taxon>Sordariomycetes</taxon>
        <taxon>Hypocreomycetidae</taxon>
        <taxon>Hypocreales</taxon>
        <taxon>Nectriaceae</taxon>
        <taxon>Dactylonectria</taxon>
    </lineage>
</organism>
<evidence type="ECO:0000313" key="3">
    <source>
        <dbReference type="Proteomes" id="UP000717696"/>
    </source>
</evidence>
<accession>A0A9P9EGJ8</accession>
<dbReference type="EMBL" id="JAGMUU010000016">
    <property type="protein sequence ID" value="KAH7136692.1"/>
    <property type="molecule type" value="Genomic_DNA"/>
</dbReference>
<gene>
    <name evidence="2" type="ORF">B0J13DRAFT_625338</name>
</gene>
<protein>
    <submittedName>
        <fullName evidence="2">Uncharacterized protein</fullName>
    </submittedName>
</protein>
<evidence type="ECO:0000256" key="1">
    <source>
        <dbReference type="SAM" id="MobiDB-lite"/>
    </source>
</evidence>
<evidence type="ECO:0000313" key="2">
    <source>
        <dbReference type="EMBL" id="KAH7136692.1"/>
    </source>
</evidence>
<keyword evidence="3" id="KW-1185">Reference proteome</keyword>
<feature type="compositionally biased region" description="Basic and acidic residues" evidence="1">
    <location>
        <begin position="126"/>
        <end position="151"/>
    </location>
</feature>
<dbReference type="AlphaFoldDB" id="A0A9P9EGJ8"/>
<dbReference type="Proteomes" id="UP000717696">
    <property type="component" value="Unassembled WGS sequence"/>
</dbReference>
<reference evidence="2" key="1">
    <citation type="journal article" date="2021" name="Nat. Commun.">
        <title>Genetic determinants of endophytism in the Arabidopsis root mycobiome.</title>
        <authorList>
            <person name="Mesny F."/>
            <person name="Miyauchi S."/>
            <person name="Thiergart T."/>
            <person name="Pickel B."/>
            <person name="Atanasova L."/>
            <person name="Karlsson M."/>
            <person name="Huettel B."/>
            <person name="Barry K.W."/>
            <person name="Haridas S."/>
            <person name="Chen C."/>
            <person name="Bauer D."/>
            <person name="Andreopoulos W."/>
            <person name="Pangilinan J."/>
            <person name="LaButti K."/>
            <person name="Riley R."/>
            <person name="Lipzen A."/>
            <person name="Clum A."/>
            <person name="Drula E."/>
            <person name="Henrissat B."/>
            <person name="Kohler A."/>
            <person name="Grigoriev I.V."/>
            <person name="Martin F.M."/>
            <person name="Hacquard S."/>
        </authorList>
    </citation>
    <scope>NUCLEOTIDE SEQUENCE</scope>
    <source>
        <strain evidence="2">MPI-CAGE-AT-0021</strain>
    </source>
</reference>
<feature type="region of interest" description="Disordered" evidence="1">
    <location>
        <begin position="1"/>
        <end position="164"/>
    </location>
</feature>